<name>G0UK55_TRYCI</name>
<evidence type="ECO:0008006" key="2">
    <source>
        <dbReference type="Google" id="ProtNLM"/>
    </source>
</evidence>
<dbReference type="EMBL" id="HE575316">
    <property type="protein sequence ID" value="CCC89760.1"/>
    <property type="molecule type" value="Genomic_DNA"/>
</dbReference>
<organism evidence="1">
    <name type="scientific">Trypanosoma congolense (strain IL3000)</name>
    <dbReference type="NCBI Taxonomy" id="1068625"/>
    <lineage>
        <taxon>Eukaryota</taxon>
        <taxon>Discoba</taxon>
        <taxon>Euglenozoa</taxon>
        <taxon>Kinetoplastea</taxon>
        <taxon>Metakinetoplastina</taxon>
        <taxon>Trypanosomatida</taxon>
        <taxon>Trypanosomatidae</taxon>
        <taxon>Trypanosoma</taxon>
        <taxon>Nannomonas</taxon>
    </lineage>
</organism>
<dbReference type="InterPro" id="IPR009003">
    <property type="entry name" value="Peptidase_S1_PA"/>
</dbReference>
<dbReference type="AlphaFoldDB" id="G0UK55"/>
<evidence type="ECO:0000313" key="1">
    <source>
        <dbReference type="EMBL" id="CCC89760.1"/>
    </source>
</evidence>
<proteinExistence type="predicted"/>
<protein>
    <recommendedName>
        <fullName evidence="2">Serine protease</fullName>
    </recommendedName>
</protein>
<sequence length="219" mass="24243">MIPHGVTDYPSTLKLSDTILDALYSLYLNDEFLGTCFAIAPRVLISAGHHYSVTKDFTDHFNIRDAHNDDVIVATYLSKDRAHDVLIIWVQRDLRCVPLRGFLPPVHARVVTVWLSTKVPHDPILSPSVVIESGADGCLAKGTVSMTGSSGAPVVDFFGDHVVGMHLTSNTRNGSRVSGFLPARTILSILIDLEVKCRWETGDNAAKPGRKRKWRRKLE</sequence>
<dbReference type="SUPFAM" id="SSF50494">
    <property type="entry name" value="Trypsin-like serine proteases"/>
    <property type="match status" value="1"/>
</dbReference>
<gene>
    <name evidence="1" type="ORF">TCIL3000_3_1900</name>
</gene>
<accession>G0UK55</accession>
<dbReference type="VEuPathDB" id="TriTrypDB:TcIL3000_3_1900"/>
<reference evidence="1" key="1">
    <citation type="journal article" date="2012" name="Proc. Natl. Acad. Sci. U.S.A.">
        <title>Antigenic diversity is generated by distinct evolutionary mechanisms in African trypanosome species.</title>
        <authorList>
            <person name="Jackson A.P."/>
            <person name="Berry A."/>
            <person name="Aslett M."/>
            <person name="Allison H.C."/>
            <person name="Burton P."/>
            <person name="Vavrova-Anderson J."/>
            <person name="Brown R."/>
            <person name="Browne H."/>
            <person name="Corton N."/>
            <person name="Hauser H."/>
            <person name="Gamble J."/>
            <person name="Gilderthorp R."/>
            <person name="Marcello L."/>
            <person name="McQuillan J."/>
            <person name="Otto T.D."/>
            <person name="Quail M.A."/>
            <person name="Sanders M.J."/>
            <person name="van Tonder A."/>
            <person name="Ginger M.L."/>
            <person name="Field M.C."/>
            <person name="Barry J.D."/>
            <person name="Hertz-Fowler C."/>
            <person name="Berriman M."/>
        </authorList>
    </citation>
    <scope>NUCLEOTIDE SEQUENCE</scope>
    <source>
        <strain evidence="1">IL3000</strain>
    </source>
</reference>